<dbReference type="SMART" id="SM00388">
    <property type="entry name" value="HisKA"/>
    <property type="match status" value="1"/>
</dbReference>
<dbReference type="PANTHER" id="PTHR43719:SF60">
    <property type="entry name" value="HISTIDINE KINASE G2"/>
    <property type="match status" value="1"/>
</dbReference>
<dbReference type="EMBL" id="CAJRGZ010000023">
    <property type="protein sequence ID" value="CAG5179612.1"/>
    <property type="molecule type" value="Genomic_DNA"/>
</dbReference>
<evidence type="ECO:0000256" key="4">
    <source>
        <dbReference type="SAM" id="MobiDB-lite"/>
    </source>
</evidence>
<gene>
    <name evidence="7" type="ORF">ALTATR162_LOCUS9373</name>
</gene>
<dbReference type="InterPro" id="IPR036097">
    <property type="entry name" value="HisK_dim/P_sf"/>
</dbReference>
<dbReference type="AlphaFoldDB" id="A0A8J2I7C0"/>
<dbReference type="Proteomes" id="UP000676310">
    <property type="component" value="Unassembled WGS sequence"/>
</dbReference>
<dbReference type="Pfam" id="PF00072">
    <property type="entry name" value="Response_reg"/>
    <property type="match status" value="1"/>
</dbReference>
<dbReference type="PROSITE" id="PS50109">
    <property type="entry name" value="HIS_KIN"/>
    <property type="match status" value="1"/>
</dbReference>
<dbReference type="CDD" id="cd17546">
    <property type="entry name" value="REC_hyHK_CKI1_RcsC-like"/>
    <property type="match status" value="1"/>
</dbReference>
<dbReference type="InterPro" id="IPR001789">
    <property type="entry name" value="Sig_transdc_resp-reg_receiver"/>
</dbReference>
<feature type="compositionally biased region" description="Polar residues" evidence="4">
    <location>
        <begin position="693"/>
        <end position="713"/>
    </location>
</feature>
<dbReference type="SUPFAM" id="SSF55874">
    <property type="entry name" value="ATPase domain of HSP90 chaperone/DNA topoisomerase II/histidine kinase"/>
    <property type="match status" value="1"/>
</dbReference>
<evidence type="ECO:0000313" key="7">
    <source>
        <dbReference type="EMBL" id="CAG5179612.1"/>
    </source>
</evidence>
<dbReference type="OrthoDB" id="60033at2759"/>
<accession>A0A8J2I7C0</accession>
<dbReference type="GeneID" id="67021587"/>
<dbReference type="InterPro" id="IPR004358">
    <property type="entry name" value="Sig_transdc_His_kin-like_C"/>
</dbReference>
<dbReference type="InterPro" id="IPR011006">
    <property type="entry name" value="CheY-like_superfamily"/>
</dbReference>
<evidence type="ECO:0000256" key="2">
    <source>
        <dbReference type="PROSITE-ProRule" id="PRU00169"/>
    </source>
</evidence>
<dbReference type="PROSITE" id="PS50110">
    <property type="entry name" value="RESPONSE_REGULATORY"/>
    <property type="match status" value="1"/>
</dbReference>
<evidence type="ECO:0000259" key="5">
    <source>
        <dbReference type="PROSITE" id="PS50109"/>
    </source>
</evidence>
<dbReference type="SMART" id="SM00387">
    <property type="entry name" value="HATPase_c"/>
    <property type="match status" value="1"/>
</dbReference>
<dbReference type="SUPFAM" id="SSF52172">
    <property type="entry name" value="CheY-like"/>
    <property type="match status" value="1"/>
</dbReference>
<feature type="compositionally biased region" description="Basic and acidic residues" evidence="4">
    <location>
        <begin position="920"/>
        <end position="948"/>
    </location>
</feature>
<dbReference type="Gene3D" id="3.30.565.10">
    <property type="entry name" value="Histidine kinase-like ATPase, C-terminal domain"/>
    <property type="match status" value="1"/>
</dbReference>
<evidence type="ECO:0000313" key="8">
    <source>
        <dbReference type="Proteomes" id="UP000676310"/>
    </source>
</evidence>
<dbReference type="PRINTS" id="PR00344">
    <property type="entry name" value="BCTRLSENSOR"/>
</dbReference>
<dbReference type="Gene3D" id="3.40.50.2300">
    <property type="match status" value="1"/>
</dbReference>
<dbReference type="CDD" id="cd16922">
    <property type="entry name" value="HATPase_EvgS-ArcB-TorS-like"/>
    <property type="match status" value="1"/>
</dbReference>
<dbReference type="SMART" id="SM00448">
    <property type="entry name" value="REC"/>
    <property type="match status" value="1"/>
</dbReference>
<comment type="caution">
    <text evidence="7">The sequence shown here is derived from an EMBL/GenBank/DDBJ whole genome shotgun (WGS) entry which is preliminary data.</text>
</comment>
<sequence length="948" mass="106275">MENLDTLSAAGLPVFDLNAQSLDENDWSQCPLGPRESWPSSLTCLVNSCVLPMPHCAAIFWGSDLAVVYNLAWGRARSNLDGQGTSANYSYSDEALRALRSVVRGRSVKVVARLFLKDLDDPESQILLSTLVDDKGTRQGVLAQMLQNNSVEKYLSLKGLTKLARENPSRQLKDSQSQQQGKGDVGLQPDARQTQLFARFAELLPNGLAILDAKAEAMFVNDDFFKLTTNKGQNEFRAWPESIHPDDYDNVMSAYRKAFSSRDELRIEFRCVGDNAAGHEEWRLFLLRPLGEEAEAGFISAIVDITEIKNAQLTQERAATEARERKDQQERFIDMISHEIRNPLSAVLHLAEEVKEVTREIGNSHTELHDQVADIMDAADTILLCVSHQNNLVDDILSFSKLDSMMLTLIPHEVRPKWEFSTFLKVFQSEFRAKNIKFHYAMDVSYDELEVDHVIADLNRMKQVLANLITNAIKFTSQKHGERKIVVSLGASMEHPTSYPPNMIFFGRDEEAFHVDSTITSEWGSGVAFYLLIAVKDTGIGINEEDQKKLFERFRQATPKTQERYGGSGLGLFISRKLCQLHGGDIGVSSIEGEGSTFGFFFKVRRSDGRPSCQSRSNSDQSAQPSNRAQTPRPSYSPANPNFLNIKEGKKETRPEAQTLTSHRGIDIDKVDDSLKNPPTEYRAEAHPESSEDNWTGETKRTVSQVQRESTSTTTAIEDKLFNLGGSDTTSQQDAADTVSLSNSQKSFETRCTILLVEDNIINRKVLRRQLQSRGFEVFTASNGQEAVDAVAKRGQNVPEDTNDRNYFDCILMDQEMPIKDGNTATQEIRKLQEEGKIGYSRILGISANVREAQRKGMIDAGMDEVISKPFKVEDLVKKFRNVIRADVDANGKGNQSPEDSNATTDKGAKPHQDGTVFDARNDVDWSGGQRDKDGRGGERQRDRRERW</sequence>
<evidence type="ECO:0000256" key="3">
    <source>
        <dbReference type="SAM" id="Coils"/>
    </source>
</evidence>
<keyword evidence="1 2" id="KW-0597">Phosphoprotein</keyword>
<dbReference type="Gene3D" id="1.10.287.130">
    <property type="match status" value="1"/>
</dbReference>
<dbReference type="InterPro" id="IPR050956">
    <property type="entry name" value="2C_system_His_kinase"/>
</dbReference>
<dbReference type="NCBIfam" id="TIGR00229">
    <property type="entry name" value="sensory_box"/>
    <property type="match status" value="1"/>
</dbReference>
<dbReference type="InterPro" id="IPR035965">
    <property type="entry name" value="PAS-like_dom_sf"/>
</dbReference>
<dbReference type="GO" id="GO:0000155">
    <property type="term" value="F:phosphorelay sensor kinase activity"/>
    <property type="evidence" value="ECO:0007669"/>
    <property type="project" value="InterPro"/>
</dbReference>
<organism evidence="7 8">
    <name type="scientific">Alternaria atra</name>
    <dbReference type="NCBI Taxonomy" id="119953"/>
    <lineage>
        <taxon>Eukaryota</taxon>
        <taxon>Fungi</taxon>
        <taxon>Dikarya</taxon>
        <taxon>Ascomycota</taxon>
        <taxon>Pezizomycotina</taxon>
        <taxon>Dothideomycetes</taxon>
        <taxon>Pleosporomycetidae</taxon>
        <taxon>Pleosporales</taxon>
        <taxon>Pleosporineae</taxon>
        <taxon>Pleosporaceae</taxon>
        <taxon>Alternaria</taxon>
        <taxon>Alternaria sect. Ulocladioides</taxon>
    </lineage>
</organism>
<feature type="modified residue" description="4-aspartylphosphate" evidence="2">
    <location>
        <position position="814"/>
    </location>
</feature>
<dbReference type="CDD" id="cd00130">
    <property type="entry name" value="PAS"/>
    <property type="match status" value="1"/>
</dbReference>
<evidence type="ECO:0000256" key="1">
    <source>
        <dbReference type="ARBA" id="ARBA00022553"/>
    </source>
</evidence>
<evidence type="ECO:0000259" key="6">
    <source>
        <dbReference type="PROSITE" id="PS50110"/>
    </source>
</evidence>
<dbReference type="PANTHER" id="PTHR43719">
    <property type="entry name" value="TWO-COMPONENT HISTIDINE KINASE"/>
    <property type="match status" value="1"/>
</dbReference>
<feature type="region of interest" description="Disordered" evidence="4">
    <location>
        <begin position="609"/>
        <end position="713"/>
    </location>
</feature>
<protein>
    <recommendedName>
        <fullName evidence="9">Two component histidine kinase 1</fullName>
    </recommendedName>
</protein>
<name>A0A8J2I7C0_9PLEO</name>
<feature type="region of interest" description="Disordered" evidence="4">
    <location>
        <begin position="166"/>
        <end position="187"/>
    </location>
</feature>
<reference evidence="7" key="1">
    <citation type="submission" date="2021-05" db="EMBL/GenBank/DDBJ databases">
        <authorList>
            <person name="Stam R."/>
        </authorList>
    </citation>
    <scope>NUCLEOTIDE SEQUENCE</scope>
    <source>
        <strain evidence="7">CS162</strain>
    </source>
</reference>
<keyword evidence="8" id="KW-1185">Reference proteome</keyword>
<feature type="compositionally biased region" description="Polar residues" evidence="4">
    <location>
        <begin position="612"/>
        <end position="643"/>
    </location>
</feature>
<dbReference type="Pfam" id="PF00512">
    <property type="entry name" value="HisKA"/>
    <property type="match status" value="1"/>
</dbReference>
<feature type="compositionally biased region" description="Polar residues" evidence="4">
    <location>
        <begin position="893"/>
        <end position="905"/>
    </location>
</feature>
<dbReference type="InterPro" id="IPR003594">
    <property type="entry name" value="HATPase_dom"/>
</dbReference>
<dbReference type="InterPro" id="IPR036890">
    <property type="entry name" value="HATPase_C_sf"/>
</dbReference>
<dbReference type="RefSeq" id="XP_043172941.1">
    <property type="nucleotide sequence ID" value="XM_043317006.1"/>
</dbReference>
<dbReference type="InterPro" id="IPR003661">
    <property type="entry name" value="HisK_dim/P_dom"/>
</dbReference>
<dbReference type="InterPro" id="IPR000014">
    <property type="entry name" value="PAS"/>
</dbReference>
<dbReference type="SUPFAM" id="SSF47384">
    <property type="entry name" value="Homodimeric domain of signal transducing histidine kinase"/>
    <property type="match status" value="1"/>
</dbReference>
<feature type="coiled-coil region" evidence="3">
    <location>
        <begin position="303"/>
        <end position="330"/>
    </location>
</feature>
<feature type="domain" description="Histidine kinase" evidence="5">
    <location>
        <begin position="335"/>
        <end position="606"/>
    </location>
</feature>
<feature type="domain" description="Response regulatory" evidence="6">
    <location>
        <begin position="753"/>
        <end position="884"/>
    </location>
</feature>
<dbReference type="Pfam" id="PF02518">
    <property type="entry name" value="HATPase_c"/>
    <property type="match status" value="1"/>
</dbReference>
<dbReference type="Gene3D" id="3.30.450.20">
    <property type="entry name" value="PAS domain"/>
    <property type="match status" value="1"/>
</dbReference>
<dbReference type="CDD" id="cd00082">
    <property type="entry name" value="HisKA"/>
    <property type="match status" value="1"/>
</dbReference>
<dbReference type="InterPro" id="IPR005467">
    <property type="entry name" value="His_kinase_dom"/>
</dbReference>
<feature type="compositionally biased region" description="Basic and acidic residues" evidence="4">
    <location>
        <begin position="664"/>
        <end position="675"/>
    </location>
</feature>
<feature type="region of interest" description="Disordered" evidence="4">
    <location>
        <begin position="889"/>
        <end position="948"/>
    </location>
</feature>
<dbReference type="SUPFAM" id="SSF55785">
    <property type="entry name" value="PYP-like sensor domain (PAS domain)"/>
    <property type="match status" value="1"/>
</dbReference>
<evidence type="ECO:0008006" key="9">
    <source>
        <dbReference type="Google" id="ProtNLM"/>
    </source>
</evidence>
<proteinExistence type="predicted"/>
<keyword evidence="3" id="KW-0175">Coiled coil</keyword>